<comment type="caution">
    <text evidence="2">The sequence shown here is derived from an EMBL/GenBank/DDBJ whole genome shotgun (WGS) entry which is preliminary data.</text>
</comment>
<keyword evidence="3" id="KW-1185">Reference proteome</keyword>
<dbReference type="EMBL" id="SLVM01000025">
    <property type="protein sequence ID" value="TCM78656.1"/>
    <property type="molecule type" value="Genomic_DNA"/>
</dbReference>
<dbReference type="RefSeq" id="WP_243642092.1">
    <property type="nucleotide sequence ID" value="NZ_SLVM01000025.1"/>
</dbReference>
<dbReference type="AlphaFoldDB" id="A0A4R1YMG7"/>
<dbReference type="Proteomes" id="UP000295277">
    <property type="component" value="Unassembled WGS sequence"/>
</dbReference>
<evidence type="ECO:0000313" key="3">
    <source>
        <dbReference type="Proteomes" id="UP000295277"/>
    </source>
</evidence>
<evidence type="ECO:0000256" key="1">
    <source>
        <dbReference type="SAM" id="SignalP"/>
    </source>
</evidence>
<accession>A0A4R1YMG7</accession>
<gene>
    <name evidence="2" type="ORF">EV216_12536</name>
</gene>
<dbReference type="PROSITE" id="PS51257">
    <property type="entry name" value="PROKAR_LIPOPROTEIN"/>
    <property type="match status" value="1"/>
</dbReference>
<evidence type="ECO:0000313" key="2">
    <source>
        <dbReference type="EMBL" id="TCM78656.1"/>
    </source>
</evidence>
<evidence type="ECO:0008006" key="4">
    <source>
        <dbReference type="Google" id="ProtNLM"/>
    </source>
</evidence>
<proteinExistence type="predicted"/>
<sequence>MRGARRHIAPVVALALMAGAGACAPDVPPPAPQPDLGVAARPGERAPAYLGAEAALLSADLVNMVVRMRDPESTATIEAYARCAAANFALVQGMGFLRHVRTQFGTERGGVVTADAVYTMSTSLPRGVRTIDAEVVVADCVGRGIPAV</sequence>
<reference evidence="2 3" key="1">
    <citation type="submission" date="2019-03" db="EMBL/GenBank/DDBJ databases">
        <title>Genomic Encyclopedia of Type Strains, Phase IV (KMG-IV): sequencing the most valuable type-strain genomes for metagenomic binning, comparative biology and taxonomic classification.</title>
        <authorList>
            <person name="Goeker M."/>
        </authorList>
    </citation>
    <scope>NUCLEOTIDE SEQUENCE [LARGE SCALE GENOMIC DNA]</scope>
    <source>
        <strain evidence="2 3">DSM 21153</strain>
    </source>
</reference>
<organism evidence="2 3">
    <name type="scientific">Rhodovulum steppense</name>
    <dbReference type="NCBI Taxonomy" id="540251"/>
    <lineage>
        <taxon>Bacteria</taxon>
        <taxon>Pseudomonadati</taxon>
        <taxon>Pseudomonadota</taxon>
        <taxon>Alphaproteobacteria</taxon>
        <taxon>Rhodobacterales</taxon>
        <taxon>Paracoccaceae</taxon>
        <taxon>Rhodovulum</taxon>
    </lineage>
</organism>
<protein>
    <recommendedName>
        <fullName evidence="4">Lipoprotein</fullName>
    </recommendedName>
</protein>
<feature type="signal peptide" evidence="1">
    <location>
        <begin position="1"/>
        <end position="24"/>
    </location>
</feature>
<name>A0A4R1YMG7_9RHOB</name>
<keyword evidence="1" id="KW-0732">Signal</keyword>
<feature type="chain" id="PRO_5020727978" description="Lipoprotein" evidence="1">
    <location>
        <begin position="25"/>
        <end position="148"/>
    </location>
</feature>